<dbReference type="NCBIfam" id="TIGR01640">
    <property type="entry name" value="F_box_assoc_1"/>
    <property type="match status" value="1"/>
</dbReference>
<sequence length="313" mass="36242">MILRRRTKQDLPDKIVLEILATLPVKSLLNFRFSWTRTKWMPPPEVEVYSLSSDSWKRVELGISWRPNVISYGFNGILAFPFVSGHLHRMIEMIEEGGGQEKHETSMILSFDVNSEKFIELPLPDDEGGHIAKCLTSYKEKLALIKFEHGAQPLSKLCSIWVMREYGVLDSWNKLCVLPIEMFTDFIGFTKYVCTYALCTLPVIPVYSGSYTYATFNQENCKIEKKSWNALKRKWTQRWKVVRALIKSSSSNIRSRRSLCLEILEASSRRMALANINMEIDQFGIICALIAGWYNWYQFAPKCVCFIVYASRK</sequence>
<name>A0AAW2C9F5_9ROSI</name>
<evidence type="ECO:0008006" key="5">
    <source>
        <dbReference type="Google" id="ProtNLM"/>
    </source>
</evidence>
<feature type="domain" description="F-box associated beta-propeller type 1" evidence="2">
    <location>
        <begin position="44"/>
        <end position="179"/>
    </location>
</feature>
<comment type="caution">
    <text evidence="3">The sequence shown here is derived from an EMBL/GenBank/DDBJ whole genome shotgun (WGS) entry which is preliminary data.</text>
</comment>
<evidence type="ECO:0000259" key="1">
    <source>
        <dbReference type="Pfam" id="PF00646"/>
    </source>
</evidence>
<accession>A0AAW2C9F5</accession>
<dbReference type="PANTHER" id="PTHR31672:SF13">
    <property type="entry name" value="F-BOX PROTEIN CPR30-LIKE"/>
    <property type="match status" value="1"/>
</dbReference>
<dbReference type="AlphaFoldDB" id="A0AAW2C9F5"/>
<organism evidence="3 4">
    <name type="scientific">Lithocarpus litseifolius</name>
    <dbReference type="NCBI Taxonomy" id="425828"/>
    <lineage>
        <taxon>Eukaryota</taxon>
        <taxon>Viridiplantae</taxon>
        <taxon>Streptophyta</taxon>
        <taxon>Embryophyta</taxon>
        <taxon>Tracheophyta</taxon>
        <taxon>Spermatophyta</taxon>
        <taxon>Magnoliopsida</taxon>
        <taxon>eudicotyledons</taxon>
        <taxon>Gunneridae</taxon>
        <taxon>Pentapetalae</taxon>
        <taxon>rosids</taxon>
        <taxon>fabids</taxon>
        <taxon>Fagales</taxon>
        <taxon>Fagaceae</taxon>
        <taxon>Lithocarpus</taxon>
    </lineage>
</organism>
<keyword evidence="4" id="KW-1185">Reference proteome</keyword>
<dbReference type="Pfam" id="PF07734">
    <property type="entry name" value="FBA_1"/>
    <property type="match status" value="1"/>
</dbReference>
<dbReference type="InterPro" id="IPR001810">
    <property type="entry name" value="F-box_dom"/>
</dbReference>
<proteinExistence type="predicted"/>
<evidence type="ECO:0000259" key="2">
    <source>
        <dbReference type="Pfam" id="PF07734"/>
    </source>
</evidence>
<feature type="domain" description="F-box" evidence="1">
    <location>
        <begin position="10"/>
        <end position="33"/>
    </location>
</feature>
<dbReference type="EMBL" id="JAZDWU010000008">
    <property type="protein sequence ID" value="KAK9994098.1"/>
    <property type="molecule type" value="Genomic_DNA"/>
</dbReference>
<dbReference type="Proteomes" id="UP001459277">
    <property type="component" value="Unassembled WGS sequence"/>
</dbReference>
<gene>
    <name evidence="3" type="ORF">SO802_023801</name>
</gene>
<dbReference type="InterPro" id="IPR006527">
    <property type="entry name" value="F-box-assoc_dom_typ1"/>
</dbReference>
<dbReference type="InterPro" id="IPR017451">
    <property type="entry name" value="F-box-assoc_interact_dom"/>
</dbReference>
<protein>
    <recommendedName>
        <fullName evidence="5">F-box domain-containing protein</fullName>
    </recommendedName>
</protein>
<evidence type="ECO:0000313" key="3">
    <source>
        <dbReference type="EMBL" id="KAK9994098.1"/>
    </source>
</evidence>
<dbReference type="Pfam" id="PF00646">
    <property type="entry name" value="F-box"/>
    <property type="match status" value="1"/>
</dbReference>
<dbReference type="PANTHER" id="PTHR31672">
    <property type="entry name" value="BNACNNG10540D PROTEIN"/>
    <property type="match status" value="1"/>
</dbReference>
<dbReference type="InterPro" id="IPR050796">
    <property type="entry name" value="SCF_F-box_component"/>
</dbReference>
<reference evidence="3 4" key="1">
    <citation type="submission" date="2024-01" db="EMBL/GenBank/DDBJ databases">
        <title>A telomere-to-telomere, gap-free genome of sweet tea (Lithocarpus litseifolius).</title>
        <authorList>
            <person name="Zhou J."/>
        </authorList>
    </citation>
    <scope>NUCLEOTIDE SEQUENCE [LARGE SCALE GENOMIC DNA]</scope>
    <source>
        <strain evidence="3">Zhou-2022a</strain>
        <tissue evidence="3">Leaf</tissue>
    </source>
</reference>
<evidence type="ECO:0000313" key="4">
    <source>
        <dbReference type="Proteomes" id="UP001459277"/>
    </source>
</evidence>